<comment type="subcellular location">
    <subcellularLocation>
        <location evidence="11">Cytoplasm</location>
        <location evidence="11">Cytoskeleton</location>
    </subcellularLocation>
    <subcellularLocation>
        <location evidence="11">Cytoplasm</location>
        <location evidence="11">Cytoskeleton</location>
        <location evidence="11">Spindle pole</location>
    </subcellularLocation>
    <text evidence="11">Localizes to the plus ends of microtubules and the mitotic spindle poles.</text>
</comment>
<dbReference type="GO" id="GO:0000922">
    <property type="term" value="C:spindle pole"/>
    <property type="evidence" value="ECO:0007669"/>
    <property type="project" value="UniProtKB-SubCell"/>
</dbReference>
<dbReference type="HAMAP" id="MF_03141">
    <property type="entry name" value="lis1"/>
    <property type="match status" value="1"/>
</dbReference>
<feature type="repeat" description="WD" evidence="12">
    <location>
        <begin position="209"/>
        <end position="251"/>
    </location>
</feature>
<reference evidence="14" key="1">
    <citation type="submission" date="2019-03" db="EMBL/GenBank/DDBJ databases">
        <title>Snf2 controls pulcherriminic acid biosynthesis and connects pigmentation and antifungal activity of the yeast Metschnikowia pulcherrima.</title>
        <authorList>
            <person name="Gore-Lloyd D."/>
            <person name="Sumann I."/>
            <person name="Brachmann A.O."/>
            <person name="Schneeberger K."/>
            <person name="Ortiz-Merino R.A."/>
            <person name="Moreno-Beltran M."/>
            <person name="Schlaefli M."/>
            <person name="Kirner P."/>
            <person name="Santos Kron A."/>
            <person name="Wolfe K.H."/>
            <person name="Piel J."/>
            <person name="Ahrens C.H."/>
            <person name="Henk D."/>
            <person name="Freimoser F.M."/>
        </authorList>
    </citation>
    <scope>NUCLEOTIDE SEQUENCE [LARGE SCALE GENOMIC DNA]</scope>
    <source>
        <strain evidence="14">APC 1.2</strain>
    </source>
</reference>
<keyword evidence="2 11" id="KW-0963">Cytoplasm</keyword>
<keyword evidence="1 11" id="KW-0813">Transport</keyword>
<dbReference type="STRING" id="2163413.A0A4P6XPS6"/>
<dbReference type="GO" id="GO:0051012">
    <property type="term" value="P:microtubule sliding"/>
    <property type="evidence" value="ECO:0007669"/>
    <property type="project" value="UniProtKB-UniRule"/>
</dbReference>
<keyword evidence="14" id="KW-1185">Reference proteome</keyword>
<dbReference type="GO" id="GO:0000132">
    <property type="term" value="P:establishment of mitotic spindle orientation"/>
    <property type="evidence" value="ECO:0007669"/>
    <property type="project" value="UniProtKB-UniRule"/>
</dbReference>
<keyword evidence="13" id="KW-0378">Hydrolase</keyword>
<dbReference type="PROSITE" id="PS50294">
    <property type="entry name" value="WD_REPEATS_REGION"/>
    <property type="match status" value="2"/>
</dbReference>
<evidence type="ECO:0000256" key="11">
    <source>
        <dbReference type="HAMAP-Rule" id="MF_03141"/>
    </source>
</evidence>
<dbReference type="PANTHER" id="PTHR22847:SF637">
    <property type="entry name" value="WD REPEAT DOMAIN 5B"/>
    <property type="match status" value="1"/>
</dbReference>
<dbReference type="GO" id="GO:0051301">
    <property type="term" value="P:cell division"/>
    <property type="evidence" value="ECO:0007669"/>
    <property type="project" value="UniProtKB-KW"/>
</dbReference>
<feature type="repeat" description="WD" evidence="12">
    <location>
        <begin position="403"/>
        <end position="438"/>
    </location>
</feature>
<feature type="repeat" description="WD" evidence="12">
    <location>
        <begin position="486"/>
        <end position="500"/>
    </location>
</feature>
<evidence type="ECO:0000256" key="6">
    <source>
        <dbReference type="ARBA" id="ARBA00022737"/>
    </source>
</evidence>
<organism evidence="13 14">
    <name type="scientific">Metschnikowia aff. pulcherrima</name>
    <dbReference type="NCBI Taxonomy" id="2163413"/>
    <lineage>
        <taxon>Eukaryota</taxon>
        <taxon>Fungi</taxon>
        <taxon>Dikarya</taxon>
        <taxon>Ascomycota</taxon>
        <taxon>Saccharomycotina</taxon>
        <taxon>Pichiomycetes</taxon>
        <taxon>Metschnikowiaceae</taxon>
        <taxon>Metschnikowia</taxon>
    </lineage>
</organism>
<feature type="coiled-coil region" evidence="11">
    <location>
        <begin position="57"/>
        <end position="84"/>
    </location>
</feature>
<dbReference type="AlphaFoldDB" id="A0A4P6XPS6"/>
<dbReference type="SMART" id="SM00320">
    <property type="entry name" value="WD40"/>
    <property type="match status" value="6"/>
</dbReference>
<dbReference type="InterPro" id="IPR017252">
    <property type="entry name" value="Dynein_regulator_LIS1"/>
</dbReference>
<dbReference type="GO" id="GO:0005875">
    <property type="term" value="C:microtubule associated complex"/>
    <property type="evidence" value="ECO:0007669"/>
    <property type="project" value="UniProtKB-UniRule"/>
</dbReference>
<dbReference type="PROSITE" id="PS50082">
    <property type="entry name" value="WD_REPEATS_2"/>
    <property type="match status" value="3"/>
</dbReference>
<dbReference type="GO" id="GO:0005737">
    <property type="term" value="C:cytoplasm"/>
    <property type="evidence" value="ECO:0007669"/>
    <property type="project" value="UniProtKB-UniRule"/>
</dbReference>
<dbReference type="InterPro" id="IPR015943">
    <property type="entry name" value="WD40/YVTN_repeat-like_dom_sf"/>
</dbReference>
<sequence>MGSILTTRQTLELHKAIVQYLAPVLENPTLDAVCQALDTSLDPATVANYLEKKWLTVLRLQKKILDLENEVNSYKALIAQANSAGNGAVLVSKDKINWLPSTVSKVYPTQTSQIVNAVAVHPKLPLLVAGCADGLMIAWDIASDDPTIPQKLWNAHTRSVHALQWSLEPMGLSTAQTTLEKGLYILASCSLDLSIKIWAGDMLKHVRTLTGHEHTVSAVAFLPTNPTYLYSVSRDRSVKVWDLSSGFCVASFVGHSDWVRNVDVAAINSRLLLGVAKKLAPLGDFLLTCSNDQSVRLSHHLGTGLSMLLGHAHVIETARFLPMPANRHIDKYILQNIDRFPYLLEAIVNNPVYTDSLGFKYCVSAGRDNLIKLWLLPPPVLLPHRPPQASVQNNAQGWHILDLVGHQSWVKLVETHPNGRFIISGADDKTVKVWDLASLVDQGKVTCVKTLHAHDGFVNAVHFARFEMAGLGDDALKLIEKSMRCLFFSAGTDNTVRLWQ</sequence>
<evidence type="ECO:0000256" key="3">
    <source>
        <dbReference type="ARBA" id="ARBA00022574"/>
    </source>
</evidence>
<comment type="function">
    <text evidence="11">Positively regulates the activity of the minus-end directed microtubule motor protein dynein. Plays a central role in positioning the mitotic spindle at the bud neck during cell division. Targets cytoplasmic dynein to microtubule plus ends, thereby promoting dynein-mediated microtubule sliding along the bud cortex and consequently the movement of the mitotic spindle to the bud neck.</text>
</comment>
<dbReference type="InterPro" id="IPR019775">
    <property type="entry name" value="WD40_repeat_CS"/>
</dbReference>
<keyword evidence="8 11" id="KW-0175">Coiled coil</keyword>
<comment type="subunit">
    <text evidence="11">Self-associates. Interacts with NDL1 and dynein.</text>
</comment>
<dbReference type="PROSITE" id="PS00678">
    <property type="entry name" value="WD_REPEATS_1"/>
    <property type="match status" value="2"/>
</dbReference>
<evidence type="ECO:0000256" key="5">
    <source>
        <dbReference type="ARBA" id="ARBA00022701"/>
    </source>
</evidence>
<accession>A0A4P6XPS6</accession>
<dbReference type="SUPFAM" id="SSF109925">
    <property type="entry name" value="Lissencephaly-1 protein (Lis-1, PAF-AH alpha) N-terminal domain"/>
    <property type="match status" value="1"/>
</dbReference>
<dbReference type="Gene3D" id="2.130.10.10">
    <property type="entry name" value="YVTN repeat-like/Quinoprotein amine dehydrogenase"/>
    <property type="match status" value="1"/>
</dbReference>
<keyword evidence="7 11" id="KW-0498">Mitosis</keyword>
<dbReference type="GO" id="GO:1990234">
    <property type="term" value="C:transferase complex"/>
    <property type="evidence" value="ECO:0007669"/>
    <property type="project" value="UniProtKB-ARBA"/>
</dbReference>
<keyword evidence="4 11" id="KW-0132">Cell division</keyword>
<dbReference type="InterPro" id="IPR020472">
    <property type="entry name" value="WD40_PAC1"/>
</dbReference>
<dbReference type="CDD" id="cd00200">
    <property type="entry name" value="WD40"/>
    <property type="match status" value="1"/>
</dbReference>
<evidence type="ECO:0000256" key="7">
    <source>
        <dbReference type="ARBA" id="ARBA00022776"/>
    </source>
</evidence>
<dbReference type="EMBL" id="CP034457">
    <property type="protein sequence ID" value="QBM87841.1"/>
    <property type="molecule type" value="Genomic_DNA"/>
</dbReference>
<dbReference type="PANTHER" id="PTHR22847">
    <property type="entry name" value="WD40 REPEAT PROTEIN"/>
    <property type="match status" value="1"/>
</dbReference>
<dbReference type="InterPro" id="IPR036322">
    <property type="entry name" value="WD40_repeat_dom_sf"/>
</dbReference>
<evidence type="ECO:0000256" key="4">
    <source>
        <dbReference type="ARBA" id="ARBA00022618"/>
    </source>
</evidence>
<keyword evidence="10 11" id="KW-0131">Cell cycle</keyword>
<comment type="similarity">
    <text evidence="11">Belongs to the WD repeat LIS1/nudF family.</text>
</comment>
<gene>
    <name evidence="13" type="primary">MPUL0B10540</name>
    <name evidence="11" type="synonym">LIS1</name>
    <name evidence="11" type="synonym">PAC1</name>
    <name evidence="13" type="ORF">METSCH_B10540</name>
</gene>
<dbReference type="Proteomes" id="UP000292447">
    <property type="component" value="Chromosome II"/>
</dbReference>
<dbReference type="SUPFAM" id="SSF50978">
    <property type="entry name" value="WD40 repeat-like"/>
    <property type="match status" value="1"/>
</dbReference>
<dbReference type="GO" id="GO:0005874">
    <property type="term" value="C:microtubule"/>
    <property type="evidence" value="ECO:0007669"/>
    <property type="project" value="UniProtKB-KW"/>
</dbReference>
<evidence type="ECO:0000256" key="2">
    <source>
        <dbReference type="ARBA" id="ARBA00022490"/>
    </source>
</evidence>
<dbReference type="GO" id="GO:0016787">
    <property type="term" value="F:hydrolase activity"/>
    <property type="evidence" value="ECO:0007669"/>
    <property type="project" value="UniProtKB-KW"/>
</dbReference>
<evidence type="ECO:0000313" key="13">
    <source>
        <dbReference type="EMBL" id="QBM87841.1"/>
    </source>
</evidence>
<evidence type="ECO:0000256" key="8">
    <source>
        <dbReference type="ARBA" id="ARBA00023054"/>
    </source>
</evidence>
<evidence type="ECO:0000256" key="9">
    <source>
        <dbReference type="ARBA" id="ARBA00023212"/>
    </source>
</evidence>
<keyword evidence="9 11" id="KW-0206">Cytoskeleton</keyword>
<keyword evidence="6" id="KW-0677">Repeat</keyword>
<dbReference type="InterPro" id="IPR001680">
    <property type="entry name" value="WD40_rpt"/>
</dbReference>
<evidence type="ECO:0000256" key="1">
    <source>
        <dbReference type="ARBA" id="ARBA00022448"/>
    </source>
</evidence>
<name>A0A4P6XPS6_9ASCO</name>
<dbReference type="GO" id="GO:0070840">
    <property type="term" value="F:dynein complex binding"/>
    <property type="evidence" value="ECO:0007669"/>
    <property type="project" value="UniProtKB-UniRule"/>
</dbReference>
<proteinExistence type="inferred from homology"/>
<dbReference type="InterPro" id="IPR037190">
    <property type="entry name" value="LIS1_N"/>
</dbReference>
<dbReference type="Pfam" id="PF00400">
    <property type="entry name" value="WD40"/>
    <property type="match status" value="5"/>
</dbReference>
<keyword evidence="3 12" id="KW-0853">WD repeat</keyword>
<protein>
    <recommendedName>
        <fullName evidence="11">Nuclear distribution protein PAC1</fullName>
    </recommendedName>
    <alternativeName>
        <fullName evidence="11">Lissencephaly-1 homolog</fullName>
        <shortName evidence="11">LIS-1</shortName>
    </alternativeName>
    <alternativeName>
        <fullName evidence="11">nudF homolog</fullName>
    </alternativeName>
</protein>
<evidence type="ECO:0000256" key="10">
    <source>
        <dbReference type="ARBA" id="ARBA00023306"/>
    </source>
</evidence>
<dbReference type="PRINTS" id="PR00320">
    <property type="entry name" value="GPROTEINBRPT"/>
</dbReference>
<dbReference type="Gene3D" id="1.20.960.30">
    <property type="match status" value="1"/>
</dbReference>
<keyword evidence="5 11" id="KW-0493">Microtubule</keyword>
<evidence type="ECO:0000256" key="12">
    <source>
        <dbReference type="PROSITE-ProRule" id="PRU00221"/>
    </source>
</evidence>
<evidence type="ECO:0000313" key="14">
    <source>
        <dbReference type="Proteomes" id="UP000292447"/>
    </source>
</evidence>